<keyword evidence="8" id="KW-0808">Transferase</keyword>
<keyword evidence="12" id="KW-0560">Oxidoreductase</keyword>
<evidence type="ECO:0000256" key="9">
    <source>
        <dbReference type="ARBA" id="ARBA00022703"/>
    </source>
</evidence>
<reference evidence="22 23" key="1">
    <citation type="journal article" date="2023" name="bioRxiv">
        <title>Conserved and derived expression patterns and positive selection on dental genes reveal complex evolutionary context of ever-growing rodent molars.</title>
        <authorList>
            <person name="Calamari Z.T."/>
            <person name="Song A."/>
            <person name="Cohen E."/>
            <person name="Akter M."/>
            <person name="Roy R.D."/>
            <person name="Hallikas O."/>
            <person name="Christensen M.M."/>
            <person name="Li P."/>
            <person name="Marangoni P."/>
            <person name="Jernvall J."/>
            <person name="Klein O.D."/>
        </authorList>
    </citation>
    <scope>NUCLEOTIDE SEQUENCE [LARGE SCALE GENOMIC DNA]</scope>
    <source>
        <strain evidence="22">V071</strain>
    </source>
</reference>
<dbReference type="EC" id="1.2.1.12" evidence="6"/>
<evidence type="ECO:0000259" key="21">
    <source>
        <dbReference type="Pfam" id="PF02800"/>
    </source>
</evidence>
<dbReference type="InterPro" id="IPR020831">
    <property type="entry name" value="GlycerAld/Erythrose_P_DH"/>
</dbReference>
<organism evidence="22 23">
    <name type="scientific">Myodes glareolus</name>
    <name type="common">Bank vole</name>
    <name type="synonym">Clethrionomys glareolus</name>
    <dbReference type="NCBI Taxonomy" id="447135"/>
    <lineage>
        <taxon>Eukaryota</taxon>
        <taxon>Metazoa</taxon>
        <taxon>Chordata</taxon>
        <taxon>Craniata</taxon>
        <taxon>Vertebrata</taxon>
        <taxon>Euteleostomi</taxon>
        <taxon>Mammalia</taxon>
        <taxon>Eutheria</taxon>
        <taxon>Euarchontoglires</taxon>
        <taxon>Glires</taxon>
        <taxon>Rodentia</taxon>
        <taxon>Myomorpha</taxon>
        <taxon>Muroidea</taxon>
        <taxon>Cricetidae</taxon>
        <taxon>Arvicolinae</taxon>
        <taxon>Myodes</taxon>
    </lineage>
</organism>
<dbReference type="Proteomes" id="UP001488838">
    <property type="component" value="Unassembled WGS sequence"/>
</dbReference>
<keyword evidence="23" id="KW-1185">Reference proteome</keyword>
<dbReference type="PANTHER" id="PTHR10836:SF111">
    <property type="entry name" value="GLYCERALDEHYDE-3-PHOSPHATE DEHYDROGENASE"/>
    <property type="match status" value="1"/>
</dbReference>
<keyword evidence="16" id="KW-0539">Nucleus</keyword>
<dbReference type="GO" id="GO:0005829">
    <property type="term" value="C:cytosol"/>
    <property type="evidence" value="ECO:0007669"/>
    <property type="project" value="UniProtKB-SubCell"/>
</dbReference>
<keyword evidence="14" id="KW-0324">Glycolysis</keyword>
<dbReference type="EMBL" id="JBBHLL010000445">
    <property type="protein sequence ID" value="KAK7802806.1"/>
    <property type="molecule type" value="Genomic_DNA"/>
</dbReference>
<evidence type="ECO:0000256" key="18">
    <source>
        <dbReference type="ARBA" id="ARBA00046997"/>
    </source>
</evidence>
<evidence type="ECO:0000256" key="8">
    <source>
        <dbReference type="ARBA" id="ARBA00022679"/>
    </source>
</evidence>
<evidence type="ECO:0000256" key="6">
    <source>
        <dbReference type="ARBA" id="ARBA00013119"/>
    </source>
</evidence>
<protein>
    <recommendedName>
        <fullName evidence="6">glyceraldehyde-3-phosphate dehydrogenase (phosphorylating)</fullName>
        <ecNumber evidence="6">1.2.1.12</ecNumber>
    </recommendedName>
    <alternativeName>
        <fullName evidence="17">Peptidyl-cysteine S-nitrosylase GAPDH</fullName>
    </alternativeName>
</protein>
<dbReference type="AlphaFoldDB" id="A0AAW0HNH1"/>
<dbReference type="PANTHER" id="PTHR10836">
    <property type="entry name" value="GLYCERALDEHYDE 3-PHOSPHATE DEHYDROGENASE"/>
    <property type="match status" value="1"/>
</dbReference>
<comment type="similarity">
    <text evidence="5">Belongs to the glyceraldehyde-3-phosphate dehydrogenase family.</text>
</comment>
<proteinExistence type="inferred from homology"/>
<dbReference type="GO" id="GO:0006915">
    <property type="term" value="P:apoptotic process"/>
    <property type="evidence" value="ECO:0007669"/>
    <property type="project" value="UniProtKB-KW"/>
</dbReference>
<name>A0AAW0HNH1_MYOGA</name>
<dbReference type="GO" id="GO:0005856">
    <property type="term" value="C:cytoskeleton"/>
    <property type="evidence" value="ECO:0007669"/>
    <property type="project" value="UniProtKB-SubCell"/>
</dbReference>
<feature type="non-terminal residue" evidence="22">
    <location>
        <position position="137"/>
    </location>
</feature>
<evidence type="ECO:0000256" key="2">
    <source>
        <dbReference type="ARBA" id="ARBA00004245"/>
    </source>
</evidence>
<evidence type="ECO:0000256" key="11">
    <source>
        <dbReference type="ARBA" id="ARBA00022845"/>
    </source>
</evidence>
<comment type="caution">
    <text evidence="22">The sequence shown here is derived from an EMBL/GenBank/DDBJ whole genome shotgun (WGS) entry which is preliminary data.</text>
</comment>
<keyword evidence="15" id="KW-0206">Cytoskeleton</keyword>
<dbReference type="Gene3D" id="3.30.360.10">
    <property type="entry name" value="Dihydrodipicolinate Reductase, domain 2"/>
    <property type="match status" value="1"/>
</dbReference>
<sequence length="137" mass="15856">MIIRTIFNSIKVDTVTIDDTIFDLLHDLHVLSMPSLVPRRWWKITKGKWNDNHGATQIIISASTFMAKAEGKLIPVLNWKLIIMAFQVPTHCMSIMDLTCHLRKATNYDIKRHSFLYDNKFGNSNRVMDHIVLMASE</sequence>
<accession>A0AAW0HNH1</accession>
<dbReference type="InterPro" id="IPR020829">
    <property type="entry name" value="GlycerAld_3-P_DH_cat"/>
</dbReference>
<comment type="subcellular location">
    <subcellularLocation>
        <location evidence="2">Cytoplasm</location>
        <location evidence="2">Cytoskeleton</location>
    </subcellularLocation>
    <subcellularLocation>
        <location evidence="3">Cytoplasm</location>
        <location evidence="3">Cytosol</location>
    </subcellularLocation>
    <subcellularLocation>
        <location evidence="1">Nucleus</location>
    </subcellularLocation>
</comment>
<comment type="pathway">
    <text evidence="4">Carbohydrate degradation; glycolysis; pyruvate from D-glyceraldehyde 3-phosphate: step 1/5.</text>
</comment>
<comment type="catalytic activity">
    <reaction evidence="19">
        <text>D-glyceraldehyde 3-phosphate + phosphate + NAD(+) = (2R)-3-phospho-glyceroyl phosphate + NADH + H(+)</text>
        <dbReference type="Rhea" id="RHEA:10300"/>
        <dbReference type="ChEBI" id="CHEBI:15378"/>
        <dbReference type="ChEBI" id="CHEBI:43474"/>
        <dbReference type="ChEBI" id="CHEBI:57540"/>
        <dbReference type="ChEBI" id="CHEBI:57604"/>
        <dbReference type="ChEBI" id="CHEBI:57945"/>
        <dbReference type="ChEBI" id="CHEBI:59776"/>
        <dbReference type="EC" id="1.2.1.12"/>
    </reaction>
</comment>
<evidence type="ECO:0000256" key="4">
    <source>
        <dbReference type="ARBA" id="ARBA00004869"/>
    </source>
</evidence>
<evidence type="ECO:0000256" key="15">
    <source>
        <dbReference type="ARBA" id="ARBA00023212"/>
    </source>
</evidence>
<comment type="catalytic activity">
    <reaction evidence="20">
        <text>S-nitroso-L-cysteinyl-[GAPDH] + L-cysteinyl-[protein] = L-cysteinyl-[GAPDH] + S-nitroso-L-cysteinyl-[protein]</text>
        <dbReference type="Rhea" id="RHEA:66684"/>
        <dbReference type="Rhea" id="RHEA-COMP:10131"/>
        <dbReference type="Rhea" id="RHEA-COMP:17089"/>
        <dbReference type="Rhea" id="RHEA-COMP:17090"/>
        <dbReference type="Rhea" id="RHEA-COMP:17091"/>
        <dbReference type="ChEBI" id="CHEBI:29950"/>
        <dbReference type="ChEBI" id="CHEBI:149494"/>
    </reaction>
    <physiologicalReaction direction="left-to-right" evidence="20">
        <dbReference type="Rhea" id="RHEA:66685"/>
    </physiologicalReaction>
</comment>
<dbReference type="Pfam" id="PF02800">
    <property type="entry name" value="Gp_dh_C"/>
    <property type="match status" value="1"/>
</dbReference>
<evidence type="ECO:0000256" key="17">
    <source>
        <dbReference type="ARBA" id="ARBA00031890"/>
    </source>
</evidence>
<dbReference type="GO" id="GO:0006417">
    <property type="term" value="P:regulation of translation"/>
    <property type="evidence" value="ECO:0007669"/>
    <property type="project" value="UniProtKB-KW"/>
</dbReference>
<keyword evidence="11" id="KW-0810">Translation regulation</keyword>
<evidence type="ECO:0000256" key="19">
    <source>
        <dbReference type="ARBA" id="ARBA00047698"/>
    </source>
</evidence>
<evidence type="ECO:0000256" key="7">
    <source>
        <dbReference type="ARBA" id="ARBA00022490"/>
    </source>
</evidence>
<keyword evidence="10" id="KW-0702">S-nitrosylation</keyword>
<feature type="domain" description="Glyceraldehyde 3-phosphate dehydrogenase catalytic" evidence="21">
    <location>
        <begin position="47"/>
        <end position="109"/>
    </location>
</feature>
<evidence type="ECO:0000313" key="23">
    <source>
        <dbReference type="Proteomes" id="UP001488838"/>
    </source>
</evidence>
<evidence type="ECO:0000256" key="10">
    <source>
        <dbReference type="ARBA" id="ARBA00022799"/>
    </source>
</evidence>
<dbReference type="GO" id="GO:0016740">
    <property type="term" value="F:transferase activity"/>
    <property type="evidence" value="ECO:0007669"/>
    <property type="project" value="UniProtKB-KW"/>
</dbReference>
<evidence type="ECO:0000313" key="22">
    <source>
        <dbReference type="EMBL" id="KAK7802806.1"/>
    </source>
</evidence>
<evidence type="ECO:0000256" key="12">
    <source>
        <dbReference type="ARBA" id="ARBA00023002"/>
    </source>
</evidence>
<evidence type="ECO:0000256" key="1">
    <source>
        <dbReference type="ARBA" id="ARBA00004123"/>
    </source>
</evidence>
<evidence type="ECO:0000256" key="5">
    <source>
        <dbReference type="ARBA" id="ARBA00007406"/>
    </source>
</evidence>
<dbReference type="SUPFAM" id="SSF55347">
    <property type="entry name" value="Glyceraldehyde-3-phosphate dehydrogenase-like, C-terminal domain"/>
    <property type="match status" value="1"/>
</dbReference>
<evidence type="ECO:0000256" key="14">
    <source>
        <dbReference type="ARBA" id="ARBA00023152"/>
    </source>
</evidence>
<keyword evidence="9" id="KW-0053">Apoptosis</keyword>
<keyword evidence="13" id="KW-0520">NAD</keyword>
<dbReference type="GO" id="GO:0005634">
    <property type="term" value="C:nucleus"/>
    <property type="evidence" value="ECO:0007669"/>
    <property type="project" value="UniProtKB-SubCell"/>
</dbReference>
<dbReference type="GO" id="GO:0006096">
    <property type="term" value="P:glycolytic process"/>
    <property type="evidence" value="ECO:0007669"/>
    <property type="project" value="UniProtKB-KW"/>
</dbReference>
<evidence type="ECO:0000256" key="13">
    <source>
        <dbReference type="ARBA" id="ARBA00023027"/>
    </source>
</evidence>
<dbReference type="GO" id="GO:0004365">
    <property type="term" value="F:glyceraldehyde-3-phosphate dehydrogenase (NAD+) (phosphorylating) activity"/>
    <property type="evidence" value="ECO:0007669"/>
    <property type="project" value="UniProtKB-EC"/>
</dbReference>
<evidence type="ECO:0000256" key="3">
    <source>
        <dbReference type="ARBA" id="ARBA00004514"/>
    </source>
</evidence>
<evidence type="ECO:0000256" key="16">
    <source>
        <dbReference type="ARBA" id="ARBA00023242"/>
    </source>
</evidence>
<evidence type="ECO:0000256" key="20">
    <source>
        <dbReference type="ARBA" id="ARBA00048005"/>
    </source>
</evidence>
<gene>
    <name evidence="22" type="ORF">U0070_016611</name>
</gene>
<comment type="subunit">
    <text evidence="18">Homotetramer. Interacts with TPPP; the interaction is direct. Interacts (when S-nitrosylated) with SIAH1; leading to nuclear translocation. Interacts with RILPL1/GOSPEL, leading to prevent the interaction between GAPDH and SIAH1 and prevent nuclear translocation. Interacts with CHP1; the interaction increases the binding of CHP1 with microtubules. Associates with microtubules. Interacts with EIF1AD, USP25, PRKCI and WARS1. Interacts with phosphorylated RPL13A; inhibited by oxidatively-modified low-densitity lipoprotein (LDL(ox)). Component of the GAIT complex. Interacts with FKBP6; leading to inhibit GAPDH catalytic activity. Interacts with TRAF2, promoting TRAF2 ubiquitination. Interacts with TRAF3, promoting TRAF3 ubiquitination.</text>
</comment>
<keyword evidence="7" id="KW-0963">Cytoplasm</keyword>